<organism evidence="8 9">
    <name type="scientific">Heminiphilus faecis</name>
    <dbReference type="NCBI Taxonomy" id="2601703"/>
    <lineage>
        <taxon>Bacteria</taxon>
        <taxon>Pseudomonadati</taxon>
        <taxon>Bacteroidota</taxon>
        <taxon>Bacteroidia</taxon>
        <taxon>Bacteroidales</taxon>
        <taxon>Muribaculaceae</taxon>
        <taxon>Heminiphilus</taxon>
    </lineage>
</organism>
<evidence type="ECO:0000256" key="3">
    <source>
        <dbReference type="ARBA" id="ARBA00022519"/>
    </source>
</evidence>
<keyword evidence="7" id="KW-1133">Transmembrane helix</keyword>
<keyword evidence="7" id="KW-0812">Transmembrane</keyword>
<dbReference type="Proteomes" id="UP001565200">
    <property type="component" value="Unassembled WGS sequence"/>
</dbReference>
<dbReference type="GO" id="GO:0016746">
    <property type="term" value="F:acyltransferase activity"/>
    <property type="evidence" value="ECO:0007669"/>
    <property type="project" value="UniProtKB-KW"/>
</dbReference>
<evidence type="ECO:0000256" key="4">
    <source>
        <dbReference type="ARBA" id="ARBA00022679"/>
    </source>
</evidence>
<keyword evidence="5 7" id="KW-0472">Membrane</keyword>
<dbReference type="InterPro" id="IPR004960">
    <property type="entry name" value="LipA_acyltrans"/>
</dbReference>
<dbReference type="EMBL" id="JBCLPP010000003">
    <property type="protein sequence ID" value="MEY8244252.1"/>
    <property type="molecule type" value="Genomic_DNA"/>
</dbReference>
<dbReference type="PANTHER" id="PTHR30606:SF10">
    <property type="entry name" value="PHOSPHATIDYLINOSITOL MANNOSIDE ACYLTRANSFERASE"/>
    <property type="match status" value="1"/>
</dbReference>
<keyword evidence="4" id="KW-0808">Transferase</keyword>
<feature type="transmembrane region" description="Helical" evidence="7">
    <location>
        <begin position="20"/>
        <end position="40"/>
    </location>
</feature>
<sequence>MKGYRSYIPLGWLLNALARMPLKVLYIFSDILFVVMYHIVRYRRNVAMTNITESFPDKSPEECRKICRDFFRHFSDYIVETVKLGHISDDEIKRHIEFTGCEILDKYFDQGRSMVVYFSHCGNWEWATSLTLWMRHKPSSDLVYAQVYRPLTNKWFDSYFLKLRSRFGSVSYDKRMVFRHLIMLRRDNIQSITGFMSDQKPSHNDPVHIVKFLNHPTAVITGTETVVRKLDMVAVYWDMEKTGRGHYRLNARVITDNASEMPEYAITDTYVRMLQDTITRQPSIWLWTHKRWKNKVEYPADMPR</sequence>
<evidence type="ECO:0000313" key="8">
    <source>
        <dbReference type="EMBL" id="MEY8244252.1"/>
    </source>
</evidence>
<evidence type="ECO:0000256" key="5">
    <source>
        <dbReference type="ARBA" id="ARBA00023136"/>
    </source>
</evidence>
<evidence type="ECO:0000256" key="7">
    <source>
        <dbReference type="SAM" id="Phobius"/>
    </source>
</evidence>
<proteinExistence type="predicted"/>
<dbReference type="RefSeq" id="WP_121698179.1">
    <property type="nucleotide sequence ID" value="NZ_JBCLPP010000003.1"/>
</dbReference>
<reference evidence="8 9" key="1">
    <citation type="submission" date="2024-03" db="EMBL/GenBank/DDBJ databases">
        <title>Mouse gut bacterial collection (mGBC) of GemPharmatech.</title>
        <authorList>
            <person name="He Y."/>
            <person name="Dong L."/>
            <person name="Wu D."/>
            <person name="Gao X."/>
            <person name="Lin Z."/>
        </authorList>
    </citation>
    <scope>NUCLEOTIDE SEQUENCE [LARGE SCALE GENOMIC DNA]</scope>
    <source>
        <strain evidence="8 9">54-13</strain>
    </source>
</reference>
<evidence type="ECO:0000256" key="1">
    <source>
        <dbReference type="ARBA" id="ARBA00004533"/>
    </source>
</evidence>
<comment type="subcellular location">
    <subcellularLocation>
        <location evidence="1">Cell inner membrane</location>
    </subcellularLocation>
</comment>
<protein>
    <submittedName>
        <fullName evidence="8">Lysophospholipid acyltransferase family protein</fullName>
    </submittedName>
</protein>
<evidence type="ECO:0000313" key="9">
    <source>
        <dbReference type="Proteomes" id="UP001565200"/>
    </source>
</evidence>
<dbReference type="PANTHER" id="PTHR30606">
    <property type="entry name" value="LIPID A BIOSYNTHESIS LAUROYL ACYLTRANSFERASE"/>
    <property type="match status" value="1"/>
</dbReference>
<keyword evidence="9" id="KW-1185">Reference proteome</keyword>
<dbReference type="CDD" id="cd07984">
    <property type="entry name" value="LPLAT_LABLAT-like"/>
    <property type="match status" value="1"/>
</dbReference>
<accession>A0ABV4CX29</accession>
<gene>
    <name evidence="8" type="ORF">AAK873_01315</name>
</gene>
<name>A0ABV4CX29_9BACT</name>
<keyword evidence="2" id="KW-1003">Cell membrane</keyword>
<keyword evidence="3" id="KW-0997">Cell inner membrane</keyword>
<comment type="caution">
    <text evidence="8">The sequence shown here is derived from an EMBL/GenBank/DDBJ whole genome shotgun (WGS) entry which is preliminary data.</text>
</comment>
<evidence type="ECO:0000256" key="6">
    <source>
        <dbReference type="ARBA" id="ARBA00023315"/>
    </source>
</evidence>
<keyword evidence="6 8" id="KW-0012">Acyltransferase</keyword>
<evidence type="ECO:0000256" key="2">
    <source>
        <dbReference type="ARBA" id="ARBA00022475"/>
    </source>
</evidence>
<dbReference type="Pfam" id="PF03279">
    <property type="entry name" value="Lip_A_acyltrans"/>
    <property type="match status" value="1"/>
</dbReference>